<proteinExistence type="predicted"/>
<name>A0AAP2CWD5_9RHOB</name>
<dbReference type="EMBL" id="JADQAZ010000003">
    <property type="protein sequence ID" value="MBT0958893.1"/>
    <property type="molecule type" value="Genomic_DNA"/>
</dbReference>
<accession>A0AAP2CWD5</accession>
<dbReference type="AlphaFoldDB" id="A0AAP2CWD5"/>
<keyword evidence="1" id="KW-0732">Signal</keyword>
<gene>
    <name evidence="2" type="ORF">IV417_16000</name>
</gene>
<protein>
    <submittedName>
        <fullName evidence="2">Uncharacterized protein</fullName>
    </submittedName>
</protein>
<evidence type="ECO:0000313" key="2">
    <source>
        <dbReference type="EMBL" id="MBT0958893.1"/>
    </source>
</evidence>
<comment type="caution">
    <text evidence="2">The sequence shown here is derived from an EMBL/GenBank/DDBJ whole genome shotgun (WGS) entry which is preliminary data.</text>
</comment>
<evidence type="ECO:0000313" key="3">
    <source>
        <dbReference type="Proteomes" id="UP001315686"/>
    </source>
</evidence>
<feature type="chain" id="PRO_5042885547" evidence="1">
    <location>
        <begin position="25"/>
        <end position="182"/>
    </location>
</feature>
<keyword evidence="3" id="KW-1185">Reference proteome</keyword>
<sequence length="182" mass="19501">MMLASLGRALALALFAAAPLPAMAHSLPGSQLTLTQRSESMQITLRLALDDLAHVLPEVAPLAEAPLGPVPQGYQAQMQGYFAKHIAFSVGQTALPLTLTQALLQQASNDHVGAFKQLEITFTAPLEQGTDAPLALSYDAIMHEIRSHRAAIYQDSGETTPIGLVEFGYDFETGKARRIPLP</sequence>
<dbReference type="Proteomes" id="UP001315686">
    <property type="component" value="Unassembled WGS sequence"/>
</dbReference>
<organism evidence="2 3">
    <name type="scientific">Harenicola maris</name>
    <dbReference type="NCBI Taxonomy" id="2841044"/>
    <lineage>
        <taxon>Bacteria</taxon>
        <taxon>Pseudomonadati</taxon>
        <taxon>Pseudomonadota</taxon>
        <taxon>Alphaproteobacteria</taxon>
        <taxon>Rhodobacterales</taxon>
        <taxon>Paracoccaceae</taxon>
        <taxon>Harenicola</taxon>
    </lineage>
</organism>
<evidence type="ECO:0000256" key="1">
    <source>
        <dbReference type="SAM" id="SignalP"/>
    </source>
</evidence>
<feature type="signal peptide" evidence="1">
    <location>
        <begin position="1"/>
        <end position="24"/>
    </location>
</feature>
<reference evidence="2 3" key="1">
    <citation type="journal article" date="2021" name="Arch. Microbiol.">
        <title>Harenicola maris gen. nov., sp. nov. isolated from the Sea of Japan shallow sediments.</title>
        <authorList>
            <person name="Romanenko L.A."/>
            <person name="Kurilenko V.V."/>
            <person name="Chernysheva N.Y."/>
            <person name="Tekutyeva L.A."/>
            <person name="Velansky P.V."/>
            <person name="Svetashev V.I."/>
            <person name="Isaeva M.P."/>
        </authorList>
    </citation>
    <scope>NUCLEOTIDE SEQUENCE [LARGE SCALE GENOMIC DNA]</scope>
    <source>
        <strain evidence="2 3">KMM 3653</strain>
    </source>
</reference>
<dbReference type="RefSeq" id="WP_327795107.1">
    <property type="nucleotide sequence ID" value="NZ_JADQAZ010000003.1"/>
</dbReference>